<evidence type="ECO:0000256" key="1">
    <source>
        <dbReference type="SAM" id="SignalP"/>
    </source>
</evidence>
<dbReference type="OrthoDB" id="583296at2"/>
<gene>
    <name evidence="2" type="ordered locus">MYSTI_04292</name>
</gene>
<keyword evidence="2" id="KW-0966">Cell projection</keyword>
<keyword evidence="1" id="KW-0732">Signal</keyword>
<keyword evidence="2" id="KW-0969">Cilium</keyword>
<proteinExistence type="predicted"/>
<sequence length="314" mass="35140">MRSRINRRAALWAAAVLLAMTVPAPAEAQIWQPPFAIIYGEFHRGCLTNDSLEHVQTFNCGFAGIWEWMLDPVPGETADRKFIRHGDACVEAGETSVLLRKCNGSAWQQWIVQPNEPRYPGVGVKGVRFRSVRNQTACIDNYKSGKVRLWQCGNSYQQQWNISSAAFAHLVFPAPPELHMGMTWRTLRNLDSTVHVGMDTGTNQFQGDTRAREYHPILCINRGFQHPAPPEVPPGTPDGHGWSGGYVNITLPIRGNELKSRAIADSFCSSAFGAAWRMAEWRDGGAYSLWAYGTLPEGERFWVAINDQPANPWN</sequence>
<dbReference type="eggNOG" id="ENOG50330W7">
    <property type="taxonomic scope" value="Bacteria"/>
</dbReference>
<dbReference type="RefSeq" id="WP_015349850.1">
    <property type="nucleotide sequence ID" value="NC_020126.1"/>
</dbReference>
<dbReference type="KEGG" id="msd:MYSTI_04292"/>
<dbReference type="AlphaFoldDB" id="L7UCJ6"/>
<dbReference type="InterPro" id="IPR035992">
    <property type="entry name" value="Ricin_B-like_lectins"/>
</dbReference>
<dbReference type="SUPFAM" id="SSF50370">
    <property type="entry name" value="Ricin B-like lectins"/>
    <property type="match status" value="1"/>
</dbReference>
<accession>L7UCJ6</accession>
<evidence type="ECO:0000313" key="2">
    <source>
        <dbReference type="EMBL" id="AGC45590.1"/>
    </source>
</evidence>
<evidence type="ECO:0000313" key="3">
    <source>
        <dbReference type="Proteomes" id="UP000011131"/>
    </source>
</evidence>
<dbReference type="EMBL" id="CP004025">
    <property type="protein sequence ID" value="AGC45590.1"/>
    <property type="molecule type" value="Genomic_DNA"/>
</dbReference>
<reference evidence="2 3" key="1">
    <citation type="journal article" date="2013" name="Genome Announc.">
        <title>Complete genome sequence of Myxococcus stipitatus strain DSM 14675, a fruiting myxobacterium.</title>
        <authorList>
            <person name="Huntley S."/>
            <person name="Kneip S."/>
            <person name="Treuner-Lange A."/>
            <person name="Sogaard-Andersen L."/>
        </authorList>
    </citation>
    <scope>NUCLEOTIDE SEQUENCE [LARGE SCALE GENOMIC DNA]</scope>
    <source>
        <strain evidence="3">DSM 14675 / JCM 12634 / Mx s8</strain>
    </source>
</reference>
<protein>
    <submittedName>
        <fullName evidence="2">Flagellar hook-length control protein</fullName>
    </submittedName>
</protein>
<dbReference type="Proteomes" id="UP000011131">
    <property type="component" value="Chromosome"/>
</dbReference>
<feature type="chain" id="PRO_5005358013" evidence="1">
    <location>
        <begin position="29"/>
        <end position="314"/>
    </location>
</feature>
<dbReference type="PROSITE" id="PS50231">
    <property type="entry name" value="RICIN_B_LECTIN"/>
    <property type="match status" value="1"/>
</dbReference>
<dbReference type="Gene3D" id="2.80.10.50">
    <property type="match status" value="1"/>
</dbReference>
<organism evidence="2 3">
    <name type="scientific">Myxococcus stipitatus (strain DSM 14675 / JCM 12634 / Mx s8)</name>
    <dbReference type="NCBI Taxonomy" id="1278073"/>
    <lineage>
        <taxon>Bacteria</taxon>
        <taxon>Pseudomonadati</taxon>
        <taxon>Myxococcota</taxon>
        <taxon>Myxococcia</taxon>
        <taxon>Myxococcales</taxon>
        <taxon>Cystobacterineae</taxon>
        <taxon>Myxococcaceae</taxon>
        <taxon>Myxococcus</taxon>
    </lineage>
</organism>
<name>L7UCJ6_MYXSD</name>
<keyword evidence="2" id="KW-0282">Flagellum</keyword>
<dbReference type="HOGENOM" id="CLU_865516_0_0_7"/>
<keyword evidence="3" id="KW-1185">Reference proteome</keyword>
<feature type="signal peptide" evidence="1">
    <location>
        <begin position="1"/>
        <end position="28"/>
    </location>
</feature>